<keyword evidence="4" id="KW-1185">Reference proteome</keyword>
<dbReference type="PANTHER" id="PTHR43592:SF15">
    <property type="entry name" value="CAAX AMINO TERMINAL PROTEASE FAMILY PROTEIN"/>
    <property type="match status" value="1"/>
</dbReference>
<organism evidence="3 4">
    <name type="scientific">Helicovermis profundi</name>
    <dbReference type="NCBI Taxonomy" id="3065157"/>
    <lineage>
        <taxon>Bacteria</taxon>
        <taxon>Bacillati</taxon>
        <taxon>Bacillota</taxon>
        <taxon>Clostridia</taxon>
        <taxon>Helicovermis</taxon>
    </lineage>
</organism>
<dbReference type="GO" id="GO:0080120">
    <property type="term" value="P:CAAX-box protein maturation"/>
    <property type="evidence" value="ECO:0007669"/>
    <property type="project" value="UniProtKB-ARBA"/>
</dbReference>
<keyword evidence="1" id="KW-1133">Transmembrane helix</keyword>
<reference evidence="3 4" key="1">
    <citation type="submission" date="2023-08" db="EMBL/GenBank/DDBJ databases">
        <title>Helicovermis profunda gen. nov., sp. nov., a novel mesophilic, fermentative bacterium within the Bacillota from a deep-sea hydrothermal vent chimney.</title>
        <authorList>
            <person name="Miyazaki U."/>
            <person name="Mizutani D."/>
            <person name="Hashimoto Y."/>
            <person name="Tame A."/>
            <person name="Sawayama S."/>
            <person name="Miyazaki J."/>
            <person name="Takai K."/>
            <person name="Nakagawa S."/>
        </authorList>
    </citation>
    <scope>NUCLEOTIDE SEQUENCE [LARGE SCALE GENOMIC DNA]</scope>
    <source>
        <strain evidence="3 4">S502</strain>
    </source>
</reference>
<dbReference type="EMBL" id="AP028654">
    <property type="protein sequence ID" value="BEP29644.1"/>
    <property type="molecule type" value="Genomic_DNA"/>
</dbReference>
<feature type="transmembrane region" description="Helical" evidence="1">
    <location>
        <begin position="34"/>
        <end position="56"/>
    </location>
</feature>
<feature type="transmembrane region" description="Helical" evidence="1">
    <location>
        <begin position="238"/>
        <end position="259"/>
    </location>
</feature>
<evidence type="ECO:0000256" key="1">
    <source>
        <dbReference type="SAM" id="Phobius"/>
    </source>
</evidence>
<proteinExistence type="predicted"/>
<dbReference type="Pfam" id="PF02517">
    <property type="entry name" value="Rce1-like"/>
    <property type="match status" value="1"/>
</dbReference>
<evidence type="ECO:0000259" key="2">
    <source>
        <dbReference type="Pfam" id="PF02517"/>
    </source>
</evidence>
<feature type="transmembrane region" description="Helical" evidence="1">
    <location>
        <begin position="77"/>
        <end position="99"/>
    </location>
</feature>
<accession>A0AAU9EDZ3</accession>
<name>A0AAU9EDZ3_9FIRM</name>
<dbReference type="GO" id="GO:0004175">
    <property type="term" value="F:endopeptidase activity"/>
    <property type="evidence" value="ECO:0007669"/>
    <property type="project" value="UniProtKB-ARBA"/>
</dbReference>
<feature type="domain" description="CAAX prenyl protease 2/Lysostaphin resistance protein A-like" evidence="2">
    <location>
        <begin position="119"/>
        <end position="205"/>
    </location>
</feature>
<keyword evidence="1" id="KW-0472">Membrane</keyword>
<feature type="transmembrane region" description="Helical" evidence="1">
    <location>
        <begin position="150"/>
        <end position="168"/>
    </location>
</feature>
<evidence type="ECO:0000313" key="3">
    <source>
        <dbReference type="EMBL" id="BEP29644.1"/>
    </source>
</evidence>
<dbReference type="Proteomes" id="UP001321786">
    <property type="component" value="Chromosome"/>
</dbReference>
<feature type="transmembrane region" description="Helical" evidence="1">
    <location>
        <begin position="119"/>
        <end position="138"/>
    </location>
</feature>
<dbReference type="RefSeq" id="WP_338535269.1">
    <property type="nucleotide sequence ID" value="NZ_AP028654.1"/>
</dbReference>
<protein>
    <submittedName>
        <fullName evidence="3">Type II CAAX endopeptidase family protein</fullName>
    </submittedName>
</protein>
<evidence type="ECO:0000313" key="4">
    <source>
        <dbReference type="Proteomes" id="UP001321786"/>
    </source>
</evidence>
<feature type="transmembrane region" description="Helical" evidence="1">
    <location>
        <begin position="12"/>
        <end position="28"/>
    </location>
</feature>
<dbReference type="AlphaFoldDB" id="A0AAU9EDZ3"/>
<feature type="transmembrane region" description="Helical" evidence="1">
    <location>
        <begin position="332"/>
        <end position="353"/>
    </location>
</feature>
<feature type="transmembrane region" description="Helical" evidence="1">
    <location>
        <begin position="174"/>
        <end position="194"/>
    </location>
</feature>
<gene>
    <name evidence="3" type="ORF">HLPR_19750</name>
</gene>
<dbReference type="PANTHER" id="PTHR43592">
    <property type="entry name" value="CAAX AMINO TERMINAL PROTEASE"/>
    <property type="match status" value="1"/>
</dbReference>
<dbReference type="InterPro" id="IPR003675">
    <property type="entry name" value="Rce1/LyrA-like_dom"/>
</dbReference>
<sequence length="356" mass="40055">MNENYSLLKTNLLYTALTIVFLTIGGYFQNKDFYSGIFITEYIIILLPVFLLAIFTKVNIRKALKINPIKLKTLFKIFIMAFLLLPVIASANLLIISILSFFGKVIMPPIPEVTNGKEFLVQLFFVSISAGLCEEFFFRGMVLNAYEGFFNKKWGVISAALLFGLFHFNIQNLLGPIILGLVFGYIVQLTNSIFASVIAHIANNGIAVTIAFIGSYFASALPDNANSAAALNTPSIVIAQFIFFTIIASISAFGVYLIIKSIAKDYIPLKVSDNININETNYSVMEIEENTAYIKNKETEELKKINIPKLLKSKYSRTLKIWDDKIENKPKLIYFIPIGISVIMYFMVLNLQLTMK</sequence>
<keyword evidence="1" id="KW-0812">Transmembrane</keyword>
<dbReference type="KEGG" id="hprf:HLPR_19750"/>
<feature type="transmembrane region" description="Helical" evidence="1">
    <location>
        <begin position="201"/>
        <end position="218"/>
    </location>
</feature>